<keyword evidence="4" id="KW-1185">Reference proteome</keyword>
<evidence type="ECO:0000256" key="1">
    <source>
        <dbReference type="SAM" id="Phobius"/>
    </source>
</evidence>
<evidence type="ECO:0000259" key="2">
    <source>
        <dbReference type="Pfam" id="PF13400"/>
    </source>
</evidence>
<name>A0A285ECT1_9ACTN</name>
<gene>
    <name evidence="3" type="ORF">SAMN06893097_105174</name>
</gene>
<dbReference type="InterPro" id="IPR021202">
    <property type="entry name" value="Rv3654c-like"/>
</dbReference>
<keyword evidence="1" id="KW-1133">Transmembrane helix</keyword>
<proteinExistence type="predicted"/>
<keyword evidence="1" id="KW-0812">Transmembrane</keyword>
<evidence type="ECO:0000313" key="4">
    <source>
        <dbReference type="Proteomes" id="UP000219514"/>
    </source>
</evidence>
<feature type="domain" description="Putative Flp pilus-assembly TadG-like N-terminal" evidence="2">
    <location>
        <begin position="21"/>
        <end position="66"/>
    </location>
</feature>
<keyword evidence="3" id="KW-0378">Hydrolase</keyword>
<protein>
    <submittedName>
        <fullName evidence="3">Helicase/secretion neighborhood TadE-like protein</fullName>
    </submittedName>
</protein>
<dbReference type="NCBIfam" id="TIGR03816">
    <property type="entry name" value="tadE_like_DECH"/>
    <property type="match status" value="1"/>
</dbReference>
<keyword evidence="3" id="KW-0347">Helicase</keyword>
<dbReference type="InterPro" id="IPR028087">
    <property type="entry name" value="Tad_N"/>
</dbReference>
<organism evidence="3 4">
    <name type="scientific">Geodermatophilus sabuli</name>
    <dbReference type="NCBI Taxonomy" id="1564158"/>
    <lineage>
        <taxon>Bacteria</taxon>
        <taxon>Bacillati</taxon>
        <taxon>Actinomycetota</taxon>
        <taxon>Actinomycetes</taxon>
        <taxon>Geodermatophilales</taxon>
        <taxon>Geodermatophilaceae</taxon>
        <taxon>Geodermatophilus</taxon>
    </lineage>
</organism>
<dbReference type="AlphaFoldDB" id="A0A285ECT1"/>
<dbReference type="GO" id="GO:0004386">
    <property type="term" value="F:helicase activity"/>
    <property type="evidence" value="ECO:0007669"/>
    <property type="project" value="UniProtKB-KW"/>
</dbReference>
<reference evidence="3 4" key="1">
    <citation type="submission" date="2017-09" db="EMBL/GenBank/DDBJ databases">
        <authorList>
            <person name="Ehlers B."/>
            <person name="Leendertz F.H."/>
        </authorList>
    </citation>
    <scope>NUCLEOTIDE SEQUENCE [LARGE SCALE GENOMIC DNA]</scope>
    <source>
        <strain evidence="3 4">DSM 46844</strain>
    </source>
</reference>
<dbReference type="Proteomes" id="UP000219514">
    <property type="component" value="Unassembled WGS sequence"/>
</dbReference>
<sequence>MAGGPGRERMSGGPPLTGERGSATVWVVALAGALAAIGVAAVLVGSAVVGRHRATGAADLAALAAAEHAVRGRADPCAAAARVADANGARLTGCGVDGAAVVEVAVVVPVRLGPLGVREAAARARAGPVAQVPVAPP</sequence>
<keyword evidence="3" id="KW-0547">Nucleotide-binding</keyword>
<keyword evidence="3" id="KW-0067">ATP-binding</keyword>
<feature type="transmembrane region" description="Helical" evidence="1">
    <location>
        <begin position="23"/>
        <end position="44"/>
    </location>
</feature>
<evidence type="ECO:0000313" key="3">
    <source>
        <dbReference type="EMBL" id="SNX96835.1"/>
    </source>
</evidence>
<dbReference type="Pfam" id="PF13400">
    <property type="entry name" value="Tad"/>
    <property type="match status" value="1"/>
</dbReference>
<accession>A0A285ECT1</accession>
<keyword evidence="1" id="KW-0472">Membrane</keyword>
<dbReference type="EMBL" id="OBDO01000005">
    <property type="protein sequence ID" value="SNX96835.1"/>
    <property type="molecule type" value="Genomic_DNA"/>
</dbReference>